<keyword evidence="1" id="KW-0325">Glycoprotein</keyword>
<keyword evidence="1" id="KW-0479">Metal-binding</keyword>
<feature type="non-terminal residue" evidence="2">
    <location>
        <position position="1"/>
    </location>
</feature>
<evidence type="ECO:0000313" key="2">
    <source>
        <dbReference type="EMBL" id="CAH1780221.1"/>
    </source>
</evidence>
<dbReference type="Pfam" id="PF01244">
    <property type="entry name" value="Peptidase_M19"/>
    <property type="match status" value="1"/>
</dbReference>
<comment type="similarity">
    <text evidence="1">Belongs to the metallo-dependent hydrolases superfamily. Peptidase M19 family.</text>
</comment>
<organism evidence="2 3">
    <name type="scientific">Owenia fusiformis</name>
    <name type="common">Polychaete worm</name>
    <dbReference type="NCBI Taxonomy" id="6347"/>
    <lineage>
        <taxon>Eukaryota</taxon>
        <taxon>Metazoa</taxon>
        <taxon>Spiralia</taxon>
        <taxon>Lophotrochozoa</taxon>
        <taxon>Annelida</taxon>
        <taxon>Polychaeta</taxon>
        <taxon>Sedentaria</taxon>
        <taxon>Canalipalpata</taxon>
        <taxon>Sabellida</taxon>
        <taxon>Oweniida</taxon>
        <taxon>Oweniidae</taxon>
        <taxon>Owenia</taxon>
    </lineage>
</organism>
<proteinExistence type="inferred from homology"/>
<dbReference type="GO" id="GO:0046872">
    <property type="term" value="F:metal ion binding"/>
    <property type="evidence" value="ECO:0007669"/>
    <property type="project" value="UniProtKB-UniRule"/>
</dbReference>
<sequence>NNQKRIRITSCIMQSAIEKIKEKRSSIAVTIGIVAGVIVVAILIVVGVVIARRGKGPAAPLTPLERASKVLKRYPLIDGHNDLPWQFRKVGNNVTMLDLRKNLSGIVQTDIPRLEAGHVGGQFWASFINCRNQYKDAVRGFLEQMDVTKRFIATYSDKFQFTTTAQGILDAFNANKVASLIGVEGGHGIDSSLATLRMFYDLGVRYITLTHSCNTPWADSSAQDYKSFDPARPGINAFGEKVIHEMNRLGMLVDLSHVSKQTMLRVLNVTKAPIIFSHSSAYALCHHTRNVQDDVLELTKQNGGIVMVTFVPIFINCPPSNQSVAVLSQVSDHIDYIKNKIGVDYVGIGGDYDGVSRLPVGLEDVSKYPDLFADLIERKNWSDEDLEKLAGRNIMRVFRKVEQVRDDLKRQGVTPDQSLIPNSDITDVVNTTCRIKAPRP</sequence>
<evidence type="ECO:0000256" key="1">
    <source>
        <dbReference type="RuleBase" id="RU341113"/>
    </source>
</evidence>
<comment type="subcellular location">
    <subcellularLocation>
        <location evidence="1">Membrane</location>
        <topology evidence="1">Lipid-anchor</topology>
        <topology evidence="1">GPI-anchor</topology>
    </subcellularLocation>
</comment>
<keyword evidence="1" id="KW-0862">Zinc</keyword>
<dbReference type="GO" id="GO:0070573">
    <property type="term" value="F:metallodipeptidase activity"/>
    <property type="evidence" value="ECO:0007669"/>
    <property type="project" value="InterPro"/>
</dbReference>
<gene>
    <name evidence="2" type="ORF">OFUS_LOCUS6941</name>
</gene>
<dbReference type="GO" id="GO:0006508">
    <property type="term" value="P:proteolysis"/>
    <property type="evidence" value="ECO:0007669"/>
    <property type="project" value="UniProtKB-KW"/>
</dbReference>
<comment type="catalytic activity">
    <reaction evidence="1">
        <text>an L-aminoacyl-L-amino acid + H2O = 2 an L-alpha-amino acid</text>
        <dbReference type="Rhea" id="RHEA:48940"/>
        <dbReference type="ChEBI" id="CHEBI:15377"/>
        <dbReference type="ChEBI" id="CHEBI:59869"/>
        <dbReference type="ChEBI" id="CHEBI:77460"/>
        <dbReference type="EC" id="3.4.13.19"/>
    </reaction>
</comment>
<dbReference type="PANTHER" id="PTHR10443">
    <property type="entry name" value="MICROSOMAL DIPEPTIDASE"/>
    <property type="match status" value="1"/>
</dbReference>
<dbReference type="PANTHER" id="PTHR10443:SF12">
    <property type="entry name" value="DIPEPTIDASE"/>
    <property type="match status" value="1"/>
</dbReference>
<dbReference type="AlphaFoldDB" id="A0A8J1Y7R6"/>
<keyword evidence="1" id="KW-0336">GPI-anchor</keyword>
<dbReference type="PROSITE" id="PS00869">
    <property type="entry name" value="RENAL_DIPEPTIDASE_1"/>
    <property type="match status" value="1"/>
</dbReference>
<keyword evidence="1" id="KW-0449">Lipoprotein</keyword>
<protein>
    <recommendedName>
        <fullName evidence="1">Dipeptidase</fullName>
        <ecNumber evidence="1">3.4.13.19</ecNumber>
    </recommendedName>
</protein>
<keyword evidence="1" id="KW-0378">Hydrolase</keyword>
<dbReference type="PROSITE" id="PS51365">
    <property type="entry name" value="RENAL_DIPEPTIDASE_2"/>
    <property type="match status" value="1"/>
</dbReference>
<keyword evidence="1" id="KW-0472">Membrane</keyword>
<keyword evidence="1" id="KW-0645">Protease</keyword>
<evidence type="ECO:0000313" key="3">
    <source>
        <dbReference type="Proteomes" id="UP000749559"/>
    </source>
</evidence>
<dbReference type="EMBL" id="CAIIXF020000003">
    <property type="protein sequence ID" value="CAH1780221.1"/>
    <property type="molecule type" value="Genomic_DNA"/>
</dbReference>
<keyword evidence="1" id="KW-0482">Metalloprotease</keyword>
<comment type="subunit">
    <text evidence="1">Homodimer; disulfide-linked.</text>
</comment>
<comment type="caution">
    <text evidence="2">The sequence shown here is derived from an EMBL/GenBank/DDBJ whole genome shotgun (WGS) entry which is preliminary data.</text>
</comment>
<dbReference type="EC" id="3.4.13.19" evidence="1"/>
<keyword evidence="3" id="KW-1185">Reference proteome</keyword>
<dbReference type="OrthoDB" id="445695at2759"/>
<dbReference type="FunFam" id="3.20.20.140:FF:000030">
    <property type="entry name" value="Dipeptidase"/>
    <property type="match status" value="1"/>
</dbReference>
<dbReference type="CDD" id="cd01301">
    <property type="entry name" value="rDP_like"/>
    <property type="match status" value="1"/>
</dbReference>
<dbReference type="SUPFAM" id="SSF51556">
    <property type="entry name" value="Metallo-dependent hydrolases"/>
    <property type="match status" value="1"/>
</dbReference>
<dbReference type="Proteomes" id="UP000749559">
    <property type="component" value="Unassembled WGS sequence"/>
</dbReference>
<dbReference type="GO" id="GO:0098552">
    <property type="term" value="C:side of membrane"/>
    <property type="evidence" value="ECO:0007669"/>
    <property type="project" value="UniProtKB-KW"/>
</dbReference>
<name>A0A8J1Y7R6_OWEFU</name>
<accession>A0A8J1Y7R6</accession>
<comment type="cofactor">
    <cofactor evidence="1">
        <name>Zn(2+)</name>
        <dbReference type="ChEBI" id="CHEBI:29105"/>
    </cofactor>
</comment>
<reference evidence="2" key="1">
    <citation type="submission" date="2022-03" db="EMBL/GenBank/DDBJ databases">
        <authorList>
            <person name="Martin C."/>
        </authorList>
    </citation>
    <scope>NUCLEOTIDE SEQUENCE</scope>
</reference>
<dbReference type="InterPro" id="IPR032466">
    <property type="entry name" value="Metal_Hydrolase"/>
</dbReference>
<dbReference type="InterPro" id="IPR000180">
    <property type="entry name" value="Dipep_AS"/>
</dbReference>
<dbReference type="InterPro" id="IPR008257">
    <property type="entry name" value="Pept_M19"/>
</dbReference>
<dbReference type="Gene3D" id="3.20.20.140">
    <property type="entry name" value="Metal-dependent hydrolases"/>
    <property type="match status" value="1"/>
</dbReference>
<keyword evidence="1" id="KW-0224">Dipeptidase</keyword>
<keyword evidence="1" id="KW-1015">Disulfide bond</keyword>